<feature type="compositionally biased region" description="Low complexity" evidence="8">
    <location>
        <begin position="116"/>
        <end position="128"/>
    </location>
</feature>
<keyword evidence="12" id="KW-1185">Reference proteome</keyword>
<evidence type="ECO:0000256" key="5">
    <source>
        <dbReference type="ARBA" id="ARBA00023136"/>
    </source>
</evidence>
<protein>
    <recommendedName>
        <fullName evidence="10">X8 domain-containing protein</fullName>
    </recommendedName>
</protein>
<evidence type="ECO:0000256" key="8">
    <source>
        <dbReference type="SAM" id="MobiDB-lite"/>
    </source>
</evidence>
<feature type="compositionally biased region" description="Pro residues" evidence="8">
    <location>
        <begin position="238"/>
        <end position="251"/>
    </location>
</feature>
<dbReference type="FunFam" id="1.20.58.1040:FF:000001">
    <property type="entry name" value="Glucan endo-1,3-beta-glucosidase 4"/>
    <property type="match status" value="1"/>
</dbReference>
<gene>
    <name evidence="11" type="ORF">MKW98_016176</name>
</gene>
<keyword evidence="3" id="KW-0449">Lipoprotein</keyword>
<dbReference type="EMBL" id="JAJJMB010015049">
    <property type="protein sequence ID" value="KAI3856143.1"/>
    <property type="molecule type" value="Genomic_DNA"/>
</dbReference>
<feature type="signal peptide" evidence="9">
    <location>
        <begin position="1"/>
        <end position="26"/>
    </location>
</feature>
<feature type="compositionally biased region" description="Polar residues" evidence="8">
    <location>
        <begin position="154"/>
        <end position="194"/>
    </location>
</feature>
<dbReference type="GO" id="GO:0005886">
    <property type="term" value="C:plasma membrane"/>
    <property type="evidence" value="ECO:0007669"/>
    <property type="project" value="UniProtKB-SubCell"/>
</dbReference>
<dbReference type="Gene3D" id="1.20.58.1040">
    <property type="match status" value="1"/>
</dbReference>
<dbReference type="Proteomes" id="UP001202328">
    <property type="component" value="Unassembled WGS sequence"/>
</dbReference>
<organism evidence="11 12">
    <name type="scientific">Papaver atlanticum</name>
    <dbReference type="NCBI Taxonomy" id="357466"/>
    <lineage>
        <taxon>Eukaryota</taxon>
        <taxon>Viridiplantae</taxon>
        <taxon>Streptophyta</taxon>
        <taxon>Embryophyta</taxon>
        <taxon>Tracheophyta</taxon>
        <taxon>Spermatophyta</taxon>
        <taxon>Magnoliopsida</taxon>
        <taxon>Ranunculales</taxon>
        <taxon>Papaveraceae</taxon>
        <taxon>Papaveroideae</taxon>
        <taxon>Papaver</taxon>
    </lineage>
</organism>
<sequence>MAPRMDISIVCILLIISLFTSQYAEARISRVQVKEFQHLDSYKGPDVKSTNNKFKQFSHLGLMDPPLDLPNSKSYGIGSPFSLPPFDSLPPTSLSETTPPDCEDSPYAAPPPPSTSTPTPTTPAISTAPLPPSPPSSPYILTPIFPIQNPPQSPSENPYQSPPFNDQNPPQSPSENPYQSPPFNDQNPPESSPLTPIAPIFVPSPTQSPPFADLFPPGSSPLTPSTPDYVPSPITFVPSPPEYVPSPPDNIPSPSGYIPGPPEYEPGPPSYVPSPSGGYLPSPGVGYEPSPDVGYNPSPSINVPSPTGYGVTPGAPVFQPPVLFPPPTGPPSPYKGPQRALWCVAKPSVPDPIIEEAMNYACGSGADCGSIQPQGTCYHPETLFAHASFAFNSYWQRTKAAGGTCDFGGTAILVTIDPSSNGCHFIAA</sequence>
<comment type="subcellular location">
    <subcellularLocation>
        <location evidence="1">Cell membrane</location>
        <topology evidence="1">Lipid-anchor</topology>
        <topology evidence="1">GPI-anchor</topology>
    </subcellularLocation>
</comment>
<dbReference type="PANTHER" id="PTHR31044">
    <property type="entry name" value="BETA-1,3 GLUCANASE"/>
    <property type="match status" value="1"/>
</dbReference>
<dbReference type="InterPro" id="IPR012946">
    <property type="entry name" value="X8"/>
</dbReference>
<feature type="domain" description="X8" evidence="10">
    <location>
        <begin position="341"/>
        <end position="425"/>
    </location>
</feature>
<keyword evidence="6" id="KW-1015">Disulfide bond</keyword>
<feature type="compositionally biased region" description="Low complexity" evidence="8">
    <location>
        <begin position="216"/>
        <end position="227"/>
    </location>
</feature>
<evidence type="ECO:0000256" key="1">
    <source>
        <dbReference type="ARBA" id="ARBA00004609"/>
    </source>
</evidence>
<evidence type="ECO:0000256" key="7">
    <source>
        <dbReference type="ARBA" id="ARBA00023180"/>
    </source>
</evidence>
<dbReference type="PANTHER" id="PTHR31044:SF28">
    <property type="entry name" value="CARBOHYDRATE-BINDING X8 DOMAIN SUPERFAMILY PROTEIN"/>
    <property type="match status" value="1"/>
</dbReference>
<evidence type="ECO:0000256" key="3">
    <source>
        <dbReference type="ARBA" id="ARBA00022622"/>
    </source>
</evidence>
<evidence type="ECO:0000313" key="12">
    <source>
        <dbReference type="Proteomes" id="UP001202328"/>
    </source>
</evidence>
<evidence type="ECO:0000256" key="4">
    <source>
        <dbReference type="ARBA" id="ARBA00022729"/>
    </source>
</evidence>
<comment type="caution">
    <text evidence="11">The sequence shown here is derived from an EMBL/GenBank/DDBJ whole genome shotgun (WGS) entry which is preliminary data.</text>
</comment>
<dbReference type="AlphaFoldDB" id="A0AAD4S2S2"/>
<evidence type="ECO:0000259" key="10">
    <source>
        <dbReference type="SMART" id="SM00768"/>
    </source>
</evidence>
<feature type="region of interest" description="Disordered" evidence="8">
    <location>
        <begin position="80"/>
        <end position="277"/>
    </location>
</feature>
<evidence type="ECO:0000256" key="2">
    <source>
        <dbReference type="ARBA" id="ARBA00022475"/>
    </source>
</evidence>
<feature type="chain" id="PRO_5042125582" description="X8 domain-containing protein" evidence="9">
    <location>
        <begin position="27"/>
        <end position="428"/>
    </location>
</feature>
<keyword evidence="3" id="KW-0336">GPI-anchor</keyword>
<feature type="compositionally biased region" description="Pro residues" evidence="8">
    <location>
        <begin position="259"/>
        <end position="272"/>
    </location>
</feature>
<reference evidence="11" key="1">
    <citation type="submission" date="2022-04" db="EMBL/GenBank/DDBJ databases">
        <title>A functionally conserved STORR gene fusion in Papaver species that diverged 16.8 million years ago.</title>
        <authorList>
            <person name="Catania T."/>
        </authorList>
    </citation>
    <scope>NUCLEOTIDE SEQUENCE</scope>
    <source>
        <strain evidence="11">S-188037</strain>
    </source>
</reference>
<dbReference type="InterPro" id="IPR044788">
    <property type="entry name" value="X8_dom_prot"/>
</dbReference>
<evidence type="ECO:0000256" key="6">
    <source>
        <dbReference type="ARBA" id="ARBA00023157"/>
    </source>
</evidence>
<keyword evidence="7" id="KW-0325">Glycoprotein</keyword>
<dbReference type="SMART" id="SM00768">
    <property type="entry name" value="X8"/>
    <property type="match status" value="1"/>
</dbReference>
<dbReference type="Pfam" id="PF07983">
    <property type="entry name" value="X8"/>
    <property type="match status" value="1"/>
</dbReference>
<name>A0AAD4S2S2_9MAGN</name>
<keyword evidence="5" id="KW-0472">Membrane</keyword>
<dbReference type="GO" id="GO:0098552">
    <property type="term" value="C:side of membrane"/>
    <property type="evidence" value="ECO:0007669"/>
    <property type="project" value="UniProtKB-KW"/>
</dbReference>
<keyword evidence="2" id="KW-1003">Cell membrane</keyword>
<keyword evidence="4 9" id="KW-0732">Signal</keyword>
<accession>A0AAD4S2S2</accession>
<evidence type="ECO:0000313" key="11">
    <source>
        <dbReference type="EMBL" id="KAI3856143.1"/>
    </source>
</evidence>
<evidence type="ECO:0000256" key="9">
    <source>
        <dbReference type="SAM" id="SignalP"/>
    </source>
</evidence>
<dbReference type="GO" id="GO:0009506">
    <property type="term" value="C:plasmodesma"/>
    <property type="evidence" value="ECO:0007669"/>
    <property type="project" value="UniProtKB-ARBA"/>
</dbReference>
<proteinExistence type="predicted"/>
<feature type="compositionally biased region" description="Low complexity" evidence="8">
    <location>
        <begin position="80"/>
        <end position="100"/>
    </location>
</feature>